<comment type="caution">
    <text evidence="3">The sequence shown here is derived from an EMBL/GenBank/DDBJ whole genome shotgun (WGS) entry which is preliminary data.</text>
</comment>
<keyword evidence="1" id="KW-0472">Membrane</keyword>
<dbReference type="InterPro" id="IPR011008">
    <property type="entry name" value="Dimeric_a/b-barrel"/>
</dbReference>
<dbReference type="SUPFAM" id="SSF54909">
    <property type="entry name" value="Dimeric alpha+beta barrel"/>
    <property type="match status" value="1"/>
</dbReference>
<evidence type="ECO:0000259" key="2">
    <source>
        <dbReference type="Pfam" id="PF03992"/>
    </source>
</evidence>
<dbReference type="InterPro" id="IPR007138">
    <property type="entry name" value="ABM_dom"/>
</dbReference>
<feature type="domain" description="ABM" evidence="2">
    <location>
        <begin position="5"/>
        <end position="75"/>
    </location>
</feature>
<evidence type="ECO:0000313" key="3">
    <source>
        <dbReference type="EMBL" id="GHC13664.1"/>
    </source>
</evidence>
<dbReference type="PANTHER" id="PTHR40057:SF1">
    <property type="entry name" value="SLR1162 PROTEIN"/>
    <property type="match status" value="1"/>
</dbReference>
<dbReference type="AlphaFoldDB" id="A0A8J3DE81"/>
<protein>
    <submittedName>
        <fullName evidence="3">Membrane protein</fullName>
    </submittedName>
</protein>
<evidence type="ECO:0000256" key="1">
    <source>
        <dbReference type="SAM" id="Phobius"/>
    </source>
</evidence>
<feature type="transmembrane region" description="Helical" evidence="1">
    <location>
        <begin position="117"/>
        <end position="137"/>
    </location>
</feature>
<keyword evidence="1" id="KW-0812">Transmembrane</keyword>
<dbReference type="PANTHER" id="PTHR40057">
    <property type="entry name" value="SLR1162 PROTEIN"/>
    <property type="match status" value="1"/>
</dbReference>
<reference evidence="3" key="1">
    <citation type="journal article" date="2014" name="Int. J. Syst. Evol. Microbiol.">
        <title>Complete genome sequence of Corynebacterium casei LMG S-19264T (=DSM 44701T), isolated from a smear-ripened cheese.</title>
        <authorList>
            <consortium name="US DOE Joint Genome Institute (JGI-PGF)"/>
            <person name="Walter F."/>
            <person name="Albersmeier A."/>
            <person name="Kalinowski J."/>
            <person name="Ruckert C."/>
        </authorList>
    </citation>
    <scope>NUCLEOTIDE SEQUENCE</scope>
    <source>
        <strain evidence="3">KCTC 12870</strain>
    </source>
</reference>
<dbReference type="Pfam" id="PF03992">
    <property type="entry name" value="ABM"/>
    <property type="match status" value="1"/>
</dbReference>
<evidence type="ECO:0000313" key="4">
    <source>
        <dbReference type="Proteomes" id="UP000642829"/>
    </source>
</evidence>
<dbReference type="InterPro" id="IPR038762">
    <property type="entry name" value="ABM_predict"/>
</dbReference>
<reference evidence="3" key="2">
    <citation type="submission" date="2020-09" db="EMBL/GenBank/DDBJ databases">
        <authorList>
            <person name="Sun Q."/>
            <person name="Kim S."/>
        </authorList>
    </citation>
    <scope>NUCLEOTIDE SEQUENCE</scope>
    <source>
        <strain evidence="3">KCTC 12870</strain>
    </source>
</reference>
<keyword evidence="4" id="KW-1185">Reference proteome</keyword>
<gene>
    <name evidence="3" type="ORF">GCM10007047_33750</name>
</gene>
<keyword evidence="1" id="KW-1133">Transmembrane helix</keyword>
<dbReference type="Gene3D" id="3.30.70.100">
    <property type="match status" value="1"/>
</dbReference>
<name>A0A8J3DE81_9BACT</name>
<dbReference type="RefSeq" id="WP_189517503.1">
    <property type="nucleotide sequence ID" value="NZ_BMXG01000036.1"/>
</dbReference>
<accession>A0A8J3DE81</accession>
<dbReference type="EMBL" id="BMXG01000036">
    <property type="protein sequence ID" value="GHC13664.1"/>
    <property type="molecule type" value="Genomic_DNA"/>
</dbReference>
<sequence length="181" mass="20713">MPEPVTIFISRTAKPGMETALEAWMREIGEVVQTFPGFVNSHWLESEDGNAPGEFEVVFTFDSSENFSNWCQSPEKTSLYDRLEPMVAEQKIRKVTGLEPWLNLDSGALAPPPKWKMCVLAFLGVYPTLNLVFFFMMPLVHDLPTWLRILYTAPVISILMTFIVMPALSILCHNWLFPEKR</sequence>
<proteinExistence type="predicted"/>
<organism evidence="3 4">
    <name type="scientific">Cerasicoccus arenae</name>
    <dbReference type="NCBI Taxonomy" id="424488"/>
    <lineage>
        <taxon>Bacteria</taxon>
        <taxon>Pseudomonadati</taxon>
        <taxon>Verrucomicrobiota</taxon>
        <taxon>Opitutia</taxon>
        <taxon>Puniceicoccales</taxon>
        <taxon>Cerasicoccaceae</taxon>
        <taxon>Cerasicoccus</taxon>
    </lineage>
</organism>
<feature type="transmembrane region" description="Helical" evidence="1">
    <location>
        <begin position="149"/>
        <end position="177"/>
    </location>
</feature>
<dbReference type="Proteomes" id="UP000642829">
    <property type="component" value="Unassembled WGS sequence"/>
</dbReference>